<feature type="non-terminal residue" evidence="1">
    <location>
        <position position="1"/>
    </location>
</feature>
<protein>
    <submittedName>
        <fullName evidence="1">Uncharacterized protein</fullName>
    </submittedName>
</protein>
<dbReference type="EMBL" id="JAGKQM010000015">
    <property type="protein sequence ID" value="KAH0879967.1"/>
    <property type="molecule type" value="Genomic_DNA"/>
</dbReference>
<evidence type="ECO:0000313" key="1">
    <source>
        <dbReference type="EMBL" id="KAH0879967.1"/>
    </source>
</evidence>
<sequence length="185" mass="20189">RSFNSANGSRVFVTLCDLKAKDETILAPAAEYRKCHSSLAGENFGDFPGSRKTWVINFVVLPALGGKRPFAVGESSPAIIRPQTTPAVMKKSNLSQTTVRRRARSSGELLRNSSAIRTVRIWCVPDKVASKHLLKITRHRFCCCCSKGDGCDGHCDGFPVSGAVSASRCTLPELYEAHWLPPQPT</sequence>
<reference evidence="1 2" key="1">
    <citation type="submission" date="2021-05" db="EMBL/GenBank/DDBJ databases">
        <title>Genome Assembly of Synthetic Allotetraploid Brassica napus Reveals Homoeologous Exchanges between Subgenomes.</title>
        <authorList>
            <person name="Davis J.T."/>
        </authorList>
    </citation>
    <scope>NUCLEOTIDE SEQUENCE [LARGE SCALE GENOMIC DNA]</scope>
    <source>
        <strain evidence="2">cv. Da-Ae</strain>
        <tissue evidence="1">Seedling</tissue>
    </source>
</reference>
<dbReference type="Proteomes" id="UP000824890">
    <property type="component" value="Unassembled WGS sequence"/>
</dbReference>
<gene>
    <name evidence="1" type="ORF">HID58_067361</name>
</gene>
<accession>A0ABQ7ZIQ9</accession>
<comment type="caution">
    <text evidence="1">The sequence shown here is derived from an EMBL/GenBank/DDBJ whole genome shotgun (WGS) entry which is preliminary data.</text>
</comment>
<organism evidence="1 2">
    <name type="scientific">Brassica napus</name>
    <name type="common">Rape</name>
    <dbReference type="NCBI Taxonomy" id="3708"/>
    <lineage>
        <taxon>Eukaryota</taxon>
        <taxon>Viridiplantae</taxon>
        <taxon>Streptophyta</taxon>
        <taxon>Embryophyta</taxon>
        <taxon>Tracheophyta</taxon>
        <taxon>Spermatophyta</taxon>
        <taxon>Magnoliopsida</taxon>
        <taxon>eudicotyledons</taxon>
        <taxon>Gunneridae</taxon>
        <taxon>Pentapetalae</taxon>
        <taxon>rosids</taxon>
        <taxon>malvids</taxon>
        <taxon>Brassicales</taxon>
        <taxon>Brassicaceae</taxon>
        <taxon>Brassiceae</taxon>
        <taxon>Brassica</taxon>
    </lineage>
</organism>
<proteinExistence type="predicted"/>
<feature type="non-terminal residue" evidence="1">
    <location>
        <position position="185"/>
    </location>
</feature>
<evidence type="ECO:0000313" key="2">
    <source>
        <dbReference type="Proteomes" id="UP000824890"/>
    </source>
</evidence>
<keyword evidence="2" id="KW-1185">Reference proteome</keyword>
<name>A0ABQ7ZIQ9_BRANA</name>